<dbReference type="AlphaFoldDB" id="A0AAW9RHS8"/>
<dbReference type="InterPro" id="IPR016496">
    <property type="entry name" value="GTPase_HflX"/>
</dbReference>
<gene>
    <name evidence="6 10" type="primary">hflX</name>
    <name evidence="10" type="ORF">V3330_08355</name>
</gene>
<keyword evidence="10" id="KW-0378">Hydrolase</keyword>
<dbReference type="FunFam" id="3.40.50.300:FF:000173">
    <property type="entry name" value="GTPase HflX"/>
    <property type="match status" value="1"/>
</dbReference>
<dbReference type="PIRSF" id="PIRSF006809">
    <property type="entry name" value="GTP-binding_hflX_prd"/>
    <property type="match status" value="1"/>
</dbReference>
<evidence type="ECO:0000256" key="7">
    <source>
        <dbReference type="PIRSR" id="PIRSR006809-1"/>
    </source>
</evidence>
<accession>A0AAW9RHS8</accession>
<feature type="binding site" evidence="7">
    <location>
        <begin position="228"/>
        <end position="232"/>
    </location>
    <ligand>
        <name>GTP</name>
        <dbReference type="ChEBI" id="CHEBI:37565"/>
    </ligand>
</feature>
<dbReference type="Pfam" id="PF13167">
    <property type="entry name" value="GTP-bdg_N"/>
    <property type="match status" value="1"/>
</dbReference>
<evidence type="ECO:0000256" key="8">
    <source>
        <dbReference type="PIRSR" id="PIRSR006809-2"/>
    </source>
</evidence>
<dbReference type="HAMAP" id="MF_00900">
    <property type="entry name" value="GTPase_HflX"/>
    <property type="match status" value="1"/>
</dbReference>
<dbReference type="Proteomes" id="UP001359886">
    <property type="component" value="Unassembled WGS sequence"/>
</dbReference>
<dbReference type="InterPro" id="IPR032305">
    <property type="entry name" value="GTP-bd_M"/>
</dbReference>
<evidence type="ECO:0000313" key="10">
    <source>
        <dbReference type="EMBL" id="MEJ8567633.1"/>
    </source>
</evidence>
<dbReference type="PANTHER" id="PTHR10229">
    <property type="entry name" value="GTP-BINDING PROTEIN HFLX"/>
    <property type="match status" value="1"/>
</dbReference>
<organism evidence="10 11">
    <name type="scientific">Elongatibacter sediminis</name>
    <dbReference type="NCBI Taxonomy" id="3119006"/>
    <lineage>
        <taxon>Bacteria</taxon>
        <taxon>Pseudomonadati</taxon>
        <taxon>Pseudomonadota</taxon>
        <taxon>Gammaproteobacteria</taxon>
        <taxon>Chromatiales</taxon>
        <taxon>Wenzhouxiangellaceae</taxon>
        <taxon>Elongatibacter</taxon>
    </lineage>
</organism>
<keyword evidence="4 8" id="KW-0460">Magnesium</keyword>
<evidence type="ECO:0000256" key="6">
    <source>
        <dbReference type="HAMAP-Rule" id="MF_00900"/>
    </source>
</evidence>
<dbReference type="Gene3D" id="3.40.50.11060">
    <property type="entry name" value="GTPase HflX, N-terminal domain"/>
    <property type="match status" value="1"/>
</dbReference>
<evidence type="ECO:0000256" key="3">
    <source>
        <dbReference type="ARBA" id="ARBA00022741"/>
    </source>
</evidence>
<dbReference type="GO" id="GO:0097216">
    <property type="term" value="F:guanosine tetraphosphate binding"/>
    <property type="evidence" value="ECO:0007669"/>
    <property type="project" value="UniProtKB-ARBA"/>
</dbReference>
<dbReference type="FunFam" id="3.40.50.11060:FF:000001">
    <property type="entry name" value="GTPase HflX"/>
    <property type="match status" value="1"/>
</dbReference>
<feature type="binding site" evidence="7">
    <location>
        <begin position="250"/>
        <end position="253"/>
    </location>
    <ligand>
        <name>GTP</name>
        <dbReference type="ChEBI" id="CHEBI:37565"/>
    </ligand>
</feature>
<feature type="binding site" evidence="8">
    <location>
        <position position="230"/>
    </location>
    <ligand>
        <name>Mg(2+)</name>
        <dbReference type="ChEBI" id="CHEBI:18420"/>
    </ligand>
</feature>
<comment type="cofactor">
    <cofactor evidence="8">
        <name>Mg(2+)</name>
        <dbReference type="ChEBI" id="CHEBI:18420"/>
    </cofactor>
</comment>
<dbReference type="InterPro" id="IPR042108">
    <property type="entry name" value="GTPase_HflX_N_sf"/>
</dbReference>
<proteinExistence type="inferred from homology"/>
<protein>
    <recommendedName>
        <fullName evidence="6">GTPase HflX</fullName>
    </recommendedName>
    <alternativeName>
        <fullName evidence="6">GTP-binding protein HflX</fullName>
    </alternativeName>
</protein>
<comment type="similarity">
    <text evidence="6">Belongs to the TRAFAC class OBG-HflX-like GTPase superfamily. HflX GTPase family.</text>
</comment>
<dbReference type="GO" id="GO:0005737">
    <property type="term" value="C:cytoplasm"/>
    <property type="evidence" value="ECO:0007669"/>
    <property type="project" value="UniProtKB-SubCell"/>
</dbReference>
<dbReference type="InterPro" id="IPR025121">
    <property type="entry name" value="GTPase_HflX_N"/>
</dbReference>
<keyword evidence="3 6" id="KW-0547">Nucleotide-binding</keyword>
<dbReference type="GO" id="GO:0003924">
    <property type="term" value="F:GTPase activity"/>
    <property type="evidence" value="ECO:0007669"/>
    <property type="project" value="UniProtKB-UniRule"/>
</dbReference>
<dbReference type="PROSITE" id="PS51705">
    <property type="entry name" value="G_HFLX"/>
    <property type="match status" value="1"/>
</dbReference>
<dbReference type="CDD" id="cd01878">
    <property type="entry name" value="HflX"/>
    <property type="match status" value="1"/>
</dbReference>
<dbReference type="NCBIfam" id="TIGR03156">
    <property type="entry name" value="GTP_HflX"/>
    <property type="match status" value="1"/>
</dbReference>
<dbReference type="SUPFAM" id="SSF54980">
    <property type="entry name" value="EF-G C-terminal domain-like"/>
    <property type="match status" value="1"/>
</dbReference>
<dbReference type="InterPro" id="IPR006073">
    <property type="entry name" value="GTP-bd"/>
</dbReference>
<evidence type="ECO:0000313" key="11">
    <source>
        <dbReference type="Proteomes" id="UP001359886"/>
    </source>
</evidence>
<feature type="domain" description="Hflx-type G" evidence="9">
    <location>
        <begin position="197"/>
        <end position="363"/>
    </location>
</feature>
<dbReference type="GO" id="GO:0005525">
    <property type="term" value="F:GTP binding"/>
    <property type="evidence" value="ECO:0007669"/>
    <property type="project" value="UniProtKB-UniRule"/>
</dbReference>
<dbReference type="GO" id="GO:0043022">
    <property type="term" value="F:ribosome binding"/>
    <property type="evidence" value="ECO:0007669"/>
    <property type="project" value="TreeGrafter"/>
</dbReference>
<feature type="binding site" evidence="7">
    <location>
        <begin position="203"/>
        <end position="210"/>
    </location>
    <ligand>
        <name>GTP</name>
        <dbReference type="ChEBI" id="CHEBI:37565"/>
    </ligand>
</feature>
<name>A0AAW9RHS8_9GAMM</name>
<feature type="binding site" evidence="7">
    <location>
        <begin position="316"/>
        <end position="319"/>
    </location>
    <ligand>
        <name>GTP</name>
        <dbReference type="ChEBI" id="CHEBI:37565"/>
    </ligand>
</feature>
<dbReference type="RefSeq" id="WP_354694947.1">
    <property type="nucleotide sequence ID" value="NZ_JAZHOG010000004.1"/>
</dbReference>
<dbReference type="GO" id="GO:0046872">
    <property type="term" value="F:metal ion binding"/>
    <property type="evidence" value="ECO:0007669"/>
    <property type="project" value="UniProtKB-KW"/>
</dbReference>
<evidence type="ECO:0000256" key="2">
    <source>
        <dbReference type="ARBA" id="ARBA00022723"/>
    </source>
</evidence>
<dbReference type="EMBL" id="JAZHOG010000004">
    <property type="protein sequence ID" value="MEJ8567633.1"/>
    <property type="molecule type" value="Genomic_DNA"/>
</dbReference>
<evidence type="ECO:0000256" key="5">
    <source>
        <dbReference type="ARBA" id="ARBA00023134"/>
    </source>
</evidence>
<dbReference type="Gene3D" id="3.40.50.300">
    <property type="entry name" value="P-loop containing nucleotide triphosphate hydrolases"/>
    <property type="match status" value="1"/>
</dbReference>
<comment type="function">
    <text evidence="6">GTPase that associates with the 50S ribosomal subunit and may have a role during protein synthesis or ribosome biogenesis.</text>
</comment>
<evidence type="ECO:0000256" key="1">
    <source>
        <dbReference type="ARBA" id="ARBA00022490"/>
    </source>
</evidence>
<evidence type="ECO:0000259" key="9">
    <source>
        <dbReference type="PROSITE" id="PS51705"/>
    </source>
</evidence>
<keyword evidence="2 8" id="KW-0479">Metal-binding</keyword>
<comment type="caution">
    <text evidence="10">The sequence shown here is derived from an EMBL/GenBank/DDBJ whole genome shotgun (WGS) entry which is preliminary data.</text>
</comment>
<dbReference type="PANTHER" id="PTHR10229:SF0">
    <property type="entry name" value="GTP-BINDING PROTEIN 6-RELATED"/>
    <property type="match status" value="1"/>
</dbReference>
<dbReference type="InterPro" id="IPR027417">
    <property type="entry name" value="P-loop_NTPase"/>
</dbReference>
<keyword evidence="5 6" id="KW-0342">GTP-binding</keyword>
<comment type="subcellular location">
    <subcellularLocation>
        <location evidence="6">Cytoplasm</location>
    </subcellularLocation>
    <text evidence="6">May associate with membranes.</text>
</comment>
<dbReference type="InterPro" id="IPR030394">
    <property type="entry name" value="G_HFLX_dom"/>
</dbReference>
<keyword evidence="1 6" id="KW-0963">Cytoplasm</keyword>
<dbReference type="InterPro" id="IPR035647">
    <property type="entry name" value="EFG_III/V"/>
</dbReference>
<comment type="subunit">
    <text evidence="6">Monomer. Associates with the 50S ribosomal subunit.</text>
</comment>
<dbReference type="Pfam" id="PF01926">
    <property type="entry name" value="MMR_HSR1"/>
    <property type="match status" value="1"/>
</dbReference>
<keyword evidence="11" id="KW-1185">Reference proteome</keyword>
<reference evidence="10 11" key="1">
    <citation type="submission" date="2024-02" db="EMBL/GenBank/DDBJ databases">
        <title>A novel Wenzhouxiangellaceae bacterium, isolated from coastal sediments.</title>
        <authorList>
            <person name="Du Z.-J."/>
            <person name="Ye Y.-Q."/>
            <person name="Zhang X.-Y."/>
        </authorList>
    </citation>
    <scope>NUCLEOTIDE SEQUENCE [LARGE SCALE GENOMIC DNA]</scope>
    <source>
        <strain evidence="10 11">CH-27</strain>
    </source>
</reference>
<dbReference type="Gene3D" id="6.10.250.2860">
    <property type="match status" value="1"/>
</dbReference>
<dbReference type="SUPFAM" id="SSF52540">
    <property type="entry name" value="P-loop containing nucleoside triphosphate hydrolases"/>
    <property type="match status" value="1"/>
</dbReference>
<sequence length="435" mass="48113">MFDRAERGDRAVILHPEFRLTGPEALDEFHQLAVSAGAEIAGVVTAPRDRPDARFYVGSGKIEELREAVEQAGADLVLVSHSLSAVQERNIEKACGCRVLDRTTLILDIFAQRAQSHEGKLQVELAQLRHLSTRLVRGWTHLERQKGGIGLRGPGETQLETDRRLIGVRIRQLRSRLEKVARQREQSRRRRVRSQAPLVALVGYTNAGKSTLFNHLTGSGVLAEDRLFATLDPTVRRLEDPDGADVLLADTVGFVSDLPHELVAAFRATLQEAREADLLLHVVDASDPYHAERQHEVEDVLESIEAGDIPVIRVLNKIDRTGQPVQVLTDDLGRPVSVTVSAASGQGMEELREAIAARLAVSRVNGWIELSGRQGRLRAELFDLGAVHEERIADDGSWRLRVDVPLDVARRLARRPGAEGRVIRRQLLPQAGEAA</sequence>
<dbReference type="PRINTS" id="PR00326">
    <property type="entry name" value="GTP1OBG"/>
</dbReference>
<evidence type="ECO:0000256" key="4">
    <source>
        <dbReference type="ARBA" id="ARBA00022842"/>
    </source>
</evidence>
<dbReference type="NCBIfam" id="NF008280">
    <property type="entry name" value="PRK11058.1"/>
    <property type="match status" value="1"/>
</dbReference>
<dbReference type="Pfam" id="PF16360">
    <property type="entry name" value="GTP-bdg_M"/>
    <property type="match status" value="1"/>
</dbReference>
<feature type="binding site" evidence="8">
    <location>
        <position position="210"/>
    </location>
    <ligand>
        <name>Mg(2+)</name>
        <dbReference type="ChEBI" id="CHEBI:18420"/>
    </ligand>
</feature>